<evidence type="ECO:0000313" key="1">
    <source>
        <dbReference type="EMBL" id="CEK71367.1"/>
    </source>
</evidence>
<reference evidence="1" key="1">
    <citation type="submission" date="2014-12" db="EMBL/GenBank/DDBJ databases">
        <title>Insight into the proteome of Arion vulgaris.</title>
        <authorList>
            <person name="Aradska J."/>
            <person name="Bulat T."/>
            <person name="Smidak R."/>
            <person name="Sarate P."/>
            <person name="Gangsoo J."/>
            <person name="Sialana F."/>
            <person name="Bilban M."/>
            <person name="Lubec G."/>
        </authorList>
    </citation>
    <scope>NUCLEOTIDE SEQUENCE</scope>
    <source>
        <tissue evidence="1">Skin</tissue>
    </source>
</reference>
<dbReference type="EMBL" id="HACG01024502">
    <property type="protein sequence ID" value="CEK71367.1"/>
    <property type="molecule type" value="Transcribed_RNA"/>
</dbReference>
<feature type="non-terminal residue" evidence="1">
    <location>
        <position position="85"/>
    </location>
</feature>
<protein>
    <submittedName>
        <fullName evidence="1">Uncharacterized protein</fullName>
    </submittedName>
</protein>
<feature type="non-terminal residue" evidence="1">
    <location>
        <position position="1"/>
    </location>
</feature>
<sequence>EKMNSDSMENINPDSEEIKKEMETTEINQISGKEHSNSMENIYGNIEEIKQEVVDTTEINEISEEMISNEDVNSEDIKCDSFDEN</sequence>
<dbReference type="AlphaFoldDB" id="A0A0B6ZSM3"/>
<accession>A0A0B6ZSM3</accession>
<proteinExistence type="predicted"/>
<name>A0A0B6ZSM3_9EUPU</name>
<organism evidence="1">
    <name type="scientific">Arion vulgaris</name>
    <dbReference type="NCBI Taxonomy" id="1028688"/>
    <lineage>
        <taxon>Eukaryota</taxon>
        <taxon>Metazoa</taxon>
        <taxon>Spiralia</taxon>
        <taxon>Lophotrochozoa</taxon>
        <taxon>Mollusca</taxon>
        <taxon>Gastropoda</taxon>
        <taxon>Heterobranchia</taxon>
        <taxon>Euthyneura</taxon>
        <taxon>Panpulmonata</taxon>
        <taxon>Eupulmonata</taxon>
        <taxon>Stylommatophora</taxon>
        <taxon>Helicina</taxon>
        <taxon>Arionoidea</taxon>
        <taxon>Arionidae</taxon>
        <taxon>Arion</taxon>
    </lineage>
</organism>
<gene>
    <name evidence="1" type="primary">ORF78067</name>
</gene>